<proteinExistence type="predicted"/>
<dbReference type="Proteomes" id="UP001159363">
    <property type="component" value="Chromosome 13"/>
</dbReference>
<protein>
    <recommendedName>
        <fullName evidence="4">C2 domain-containing protein</fullName>
    </recommendedName>
</protein>
<evidence type="ECO:0000256" key="1">
    <source>
        <dbReference type="SAM" id="MobiDB-lite"/>
    </source>
</evidence>
<sequence length="763" mass="85866">MNKVTRPVAVLILHKAEEYTMCIQVDLAQDFQKCSFYRELPIGQKTMHYDKCMFQLPIGGKPRLRPHNELHRRLQSYTGAAVAERLAYSVPTKAIRAQSPAGPLSDPRMWVFLGIRRSPRLPIPALPQTHLSHPHRLSIPCFTHASDHAVAIQIQYKGRLMQPINQSVHATACKVAAGREIYLLKAVVGAGRILGRGYTLQDQMDVQHVYTEMNFVIGQQFIRHSLDDCEPIADLQLNSTTLYDRLTSSIGRRLVWHVSRTIVNAERLSSQSTAKRSRRWGRGGVVVRLLAYHQGEPGSIPGDAAPEPPHVGIVPDHAVGRRVSSEISRFPPTLHSGTAPYPPHFTIIGFQDLDLIIKPLADKSVVEINPAKKSQLRNESWNSKTGGASPSLRYRPQHWNPPRIAKECSLIHLRNVATGHILGRFGLLDRNKCLIFAACGFPCPFADWPPEALQRVGDCIVRKIPYWLGLPARQVLQQPVASVRHPPVRHTLVRLPAERFATKLRTCRLADDASTRSAKSFYWHVRLNFAVGRVVPLFQSSRLESTPMYDVLVCYRLFHGKVNTFSIKPLESTPMYDVLVCYRLFTVKRRNILEVELQHGFRAAGSNREWSIAVDFTGHHNTGYNGGSIRLQGCGKRETPERNLPTSGIVRHDSHLRKSGDERAFKSAHITVNNLYTVLQGVTRNEWSNRDICKKSALASILSVETQAKVWITIQKAADFVGKENGILEYFTKDVPGDRPAESAGEVSKLWYKMGPTDYVPYL</sequence>
<evidence type="ECO:0008006" key="4">
    <source>
        <dbReference type="Google" id="ProtNLM"/>
    </source>
</evidence>
<reference evidence="2 3" key="1">
    <citation type="submission" date="2023-02" db="EMBL/GenBank/DDBJ databases">
        <title>LHISI_Scaffold_Assembly.</title>
        <authorList>
            <person name="Stuart O.P."/>
            <person name="Cleave R."/>
            <person name="Magrath M.J.L."/>
            <person name="Mikheyev A.S."/>
        </authorList>
    </citation>
    <scope>NUCLEOTIDE SEQUENCE [LARGE SCALE GENOMIC DNA]</scope>
    <source>
        <strain evidence="2">Daus_M_001</strain>
        <tissue evidence="2">Leg muscle</tissue>
    </source>
</reference>
<feature type="compositionally biased region" description="Polar residues" evidence="1">
    <location>
        <begin position="377"/>
        <end position="388"/>
    </location>
</feature>
<gene>
    <name evidence="2" type="ORF">PR048_030046</name>
</gene>
<organism evidence="2 3">
    <name type="scientific">Dryococelus australis</name>
    <dbReference type="NCBI Taxonomy" id="614101"/>
    <lineage>
        <taxon>Eukaryota</taxon>
        <taxon>Metazoa</taxon>
        <taxon>Ecdysozoa</taxon>
        <taxon>Arthropoda</taxon>
        <taxon>Hexapoda</taxon>
        <taxon>Insecta</taxon>
        <taxon>Pterygota</taxon>
        <taxon>Neoptera</taxon>
        <taxon>Polyneoptera</taxon>
        <taxon>Phasmatodea</taxon>
        <taxon>Verophasmatodea</taxon>
        <taxon>Anareolatae</taxon>
        <taxon>Phasmatidae</taxon>
        <taxon>Eurycanthinae</taxon>
        <taxon>Dryococelus</taxon>
    </lineage>
</organism>
<evidence type="ECO:0000313" key="3">
    <source>
        <dbReference type="Proteomes" id="UP001159363"/>
    </source>
</evidence>
<accession>A0ABQ9G8A9</accession>
<evidence type="ECO:0000313" key="2">
    <source>
        <dbReference type="EMBL" id="KAJ8868518.1"/>
    </source>
</evidence>
<keyword evidence="3" id="KW-1185">Reference proteome</keyword>
<dbReference type="EMBL" id="JARBHB010000014">
    <property type="protein sequence ID" value="KAJ8868518.1"/>
    <property type="molecule type" value="Genomic_DNA"/>
</dbReference>
<comment type="caution">
    <text evidence="2">The sequence shown here is derived from an EMBL/GenBank/DDBJ whole genome shotgun (WGS) entry which is preliminary data.</text>
</comment>
<feature type="region of interest" description="Disordered" evidence="1">
    <location>
        <begin position="377"/>
        <end position="396"/>
    </location>
</feature>
<name>A0ABQ9G8A9_9NEOP</name>